<evidence type="ECO:0000313" key="9">
    <source>
        <dbReference type="EMBL" id="SHF92420.1"/>
    </source>
</evidence>
<keyword evidence="10" id="KW-1185">Reference proteome</keyword>
<keyword evidence="3" id="KW-0201">Cytochrome c-type biogenesis</keyword>
<dbReference type="GO" id="GO:0005886">
    <property type="term" value="C:plasma membrane"/>
    <property type="evidence" value="ECO:0007669"/>
    <property type="project" value="TreeGrafter"/>
</dbReference>
<comment type="caution">
    <text evidence="9">The sequence shown here is derived from an EMBL/GenBank/DDBJ whole genome shotgun (WGS) entry which is preliminary data.</text>
</comment>
<feature type="transmembrane region" description="Helical" evidence="6">
    <location>
        <begin position="204"/>
        <end position="225"/>
    </location>
</feature>
<dbReference type="PANTHER" id="PTHR30071">
    <property type="entry name" value="HEME EXPORTER PROTEIN C"/>
    <property type="match status" value="1"/>
</dbReference>
<dbReference type="GO" id="GO:0020037">
    <property type="term" value="F:heme binding"/>
    <property type="evidence" value="ECO:0007669"/>
    <property type="project" value="InterPro"/>
</dbReference>
<feature type="domain" description="Cytochrome c assembly protein" evidence="7">
    <location>
        <begin position="534"/>
        <end position="733"/>
    </location>
</feature>
<keyword evidence="4 6" id="KW-1133">Transmembrane helix</keyword>
<feature type="transmembrane region" description="Helical" evidence="6">
    <location>
        <begin position="234"/>
        <end position="252"/>
    </location>
</feature>
<keyword evidence="5 6" id="KW-0472">Membrane</keyword>
<proteinExistence type="predicted"/>
<feature type="transmembrane region" description="Helical" evidence="6">
    <location>
        <begin position="560"/>
        <end position="579"/>
    </location>
</feature>
<feature type="transmembrane region" description="Helical" evidence="6">
    <location>
        <begin position="533"/>
        <end position="553"/>
    </location>
</feature>
<evidence type="ECO:0000256" key="5">
    <source>
        <dbReference type="ARBA" id="ARBA00023136"/>
    </source>
</evidence>
<name>A0AAX2F4G8_9BACT</name>
<dbReference type="AlphaFoldDB" id="A0AAX2F4G8"/>
<dbReference type="PANTHER" id="PTHR30071:SF1">
    <property type="entry name" value="CYTOCHROME B_B6 PROTEIN-RELATED"/>
    <property type="match status" value="1"/>
</dbReference>
<reference evidence="9 10" key="1">
    <citation type="submission" date="2016-11" db="EMBL/GenBank/DDBJ databases">
        <authorList>
            <person name="Varghese N."/>
            <person name="Submissions S."/>
        </authorList>
    </citation>
    <scope>NUCLEOTIDE SEQUENCE [LARGE SCALE GENOMIC DNA]</scope>
    <source>
        <strain evidence="9 10">DSM 22613</strain>
    </source>
</reference>
<accession>A0AAX2F4G8</accession>
<dbReference type="Proteomes" id="UP000184105">
    <property type="component" value="Unassembled WGS sequence"/>
</dbReference>
<evidence type="ECO:0000259" key="8">
    <source>
        <dbReference type="Pfam" id="PF05140"/>
    </source>
</evidence>
<comment type="subcellular location">
    <subcellularLocation>
        <location evidence="1">Membrane</location>
        <topology evidence="1">Multi-pass membrane protein</topology>
    </subcellularLocation>
</comment>
<dbReference type="Pfam" id="PF01578">
    <property type="entry name" value="Cytochrom_C_asm"/>
    <property type="match status" value="1"/>
</dbReference>
<dbReference type="GO" id="GO:0017004">
    <property type="term" value="P:cytochrome complex assembly"/>
    <property type="evidence" value="ECO:0007669"/>
    <property type="project" value="UniProtKB-KW"/>
</dbReference>
<organism evidence="9 10">
    <name type="scientific">Prevotella scopos JCM 17725</name>
    <dbReference type="NCBI Taxonomy" id="1236518"/>
    <lineage>
        <taxon>Bacteria</taxon>
        <taxon>Pseudomonadati</taxon>
        <taxon>Bacteroidota</taxon>
        <taxon>Bacteroidia</taxon>
        <taxon>Bacteroidales</taxon>
        <taxon>Prevotellaceae</taxon>
        <taxon>Prevotella</taxon>
    </lineage>
</organism>
<evidence type="ECO:0000256" key="1">
    <source>
        <dbReference type="ARBA" id="ARBA00004141"/>
    </source>
</evidence>
<feature type="transmembrane region" description="Helical" evidence="6">
    <location>
        <begin position="21"/>
        <end position="42"/>
    </location>
</feature>
<dbReference type="Pfam" id="PF05140">
    <property type="entry name" value="ResB"/>
    <property type="match status" value="1"/>
</dbReference>
<feature type="transmembrane region" description="Helical" evidence="6">
    <location>
        <begin position="54"/>
        <end position="74"/>
    </location>
</feature>
<evidence type="ECO:0000259" key="7">
    <source>
        <dbReference type="Pfam" id="PF01578"/>
    </source>
</evidence>
<feature type="transmembrane region" description="Helical" evidence="6">
    <location>
        <begin position="505"/>
        <end position="527"/>
    </location>
</feature>
<feature type="domain" description="ResB-like" evidence="8">
    <location>
        <begin position="79"/>
        <end position="191"/>
    </location>
</feature>
<feature type="transmembrane region" description="Helical" evidence="6">
    <location>
        <begin position="476"/>
        <end position="498"/>
    </location>
</feature>
<dbReference type="InterPro" id="IPR007816">
    <property type="entry name" value="ResB-like_domain"/>
</dbReference>
<dbReference type="InterPro" id="IPR002541">
    <property type="entry name" value="Cyt_c_assembly"/>
</dbReference>
<feature type="transmembrane region" description="Helical" evidence="6">
    <location>
        <begin position="681"/>
        <end position="698"/>
    </location>
</feature>
<evidence type="ECO:0000313" key="10">
    <source>
        <dbReference type="Proteomes" id="UP000184105"/>
    </source>
</evidence>
<evidence type="ECO:0000256" key="2">
    <source>
        <dbReference type="ARBA" id="ARBA00022692"/>
    </source>
</evidence>
<evidence type="ECO:0000256" key="6">
    <source>
        <dbReference type="SAM" id="Phobius"/>
    </source>
</evidence>
<feature type="transmembrane region" description="Helical" evidence="6">
    <location>
        <begin position="81"/>
        <end position="102"/>
    </location>
</feature>
<feature type="transmembrane region" description="Helical" evidence="6">
    <location>
        <begin position="710"/>
        <end position="729"/>
    </location>
</feature>
<evidence type="ECO:0000256" key="3">
    <source>
        <dbReference type="ARBA" id="ARBA00022748"/>
    </source>
</evidence>
<sequence>MSLYERLIFFLSFLQMRTKKILAVIYILLVIVMAMATILGKYTSLDFVSDNIFGAWWFCLLWAAGTATGIVYFIQRKIRRPIVVMLHLSFVIILSGALLTHLTAHRGMIHVRQGKITQTYITKEGNEARLPFEILLNKFNVTYHAGNMAAMDYASHITIIHNGKREQYQVSMNNIYSGYGTRLYQSSYDEDLKGSYLSVNSDPYGIPVTYTGYALLFFSLIAMLIEPKGKFRRLLRKEAVMALMLIAGYTSVHAQPSLTRQTADEFGKVLIVYNGRICPLETYAIDFTKKLYGKKTYKDFTPCQVLTGFMFWGDEWMKEPILRLKGSELRSKLNMNEYIAPINLFGKQGYILGPYLQDAQNQQDDNISKQLLDTDDKMMLLMDLTQAKSLKIFPYIEKNGMVDWFSPSDRFPASMPKAQQQYIRSILPLAGQLTRQGKTDMVNELILKLRKYQYRYGGNTIPSDKAIRAEQIYNKYPFTTILFIFNLTAGLLSVLFFTNRKRYKLFTGLMVISWLFLTFTMALRWIINGTIPLANGYETMLLLSWIIMLVSIPATRKMQLMTTFGLLMSGFMLLVSHLGEMDPSITPRMPVLNSPLLSIHVSIIMISYALLSLTFICAVAYFCTYNSKREGIKSVNRQLTSLSQIFLYPAITTLGLGIFIGAIWANISWGNYWGWDPKETWALITFMIYAIPIHSNSLSSFRNPKKYHLFMLLSFLSILMTYFGVNYILGGMHSYA</sequence>
<feature type="transmembrane region" description="Helical" evidence="6">
    <location>
        <begin position="645"/>
        <end position="669"/>
    </location>
</feature>
<gene>
    <name evidence="9" type="ORF">SAMN05444364_11815</name>
</gene>
<feature type="transmembrane region" description="Helical" evidence="6">
    <location>
        <begin position="599"/>
        <end position="624"/>
    </location>
</feature>
<dbReference type="InterPro" id="IPR045062">
    <property type="entry name" value="Cyt_c_biogenesis_CcsA/CcmC"/>
</dbReference>
<keyword evidence="2 6" id="KW-0812">Transmembrane</keyword>
<evidence type="ECO:0000256" key="4">
    <source>
        <dbReference type="ARBA" id="ARBA00022989"/>
    </source>
</evidence>
<protein>
    <submittedName>
        <fullName evidence="9">Cytochrome c-type biogenesis protein CcsB</fullName>
    </submittedName>
</protein>
<dbReference type="EMBL" id="FQWA01000018">
    <property type="protein sequence ID" value="SHF92420.1"/>
    <property type="molecule type" value="Genomic_DNA"/>
</dbReference>